<gene>
    <name evidence="2" type="ORF">CLV57_0080</name>
</gene>
<dbReference type="InterPro" id="IPR050583">
    <property type="entry name" value="Mycobacterial_A85_antigen"/>
</dbReference>
<dbReference type="GO" id="GO:0016747">
    <property type="term" value="F:acyltransferase activity, transferring groups other than amino-acyl groups"/>
    <property type="evidence" value="ECO:0007669"/>
    <property type="project" value="TreeGrafter"/>
</dbReference>
<proteinExistence type="predicted"/>
<dbReference type="PANTHER" id="PTHR48098:SF1">
    <property type="entry name" value="DIACYLGLYCEROL ACYLTRANSFERASE_MYCOLYLTRANSFERASE AG85A"/>
    <property type="match status" value="1"/>
</dbReference>
<keyword evidence="1" id="KW-0732">Signal</keyword>
<dbReference type="AlphaFoldDB" id="A0A2H9VQJ5"/>
<evidence type="ECO:0000313" key="3">
    <source>
        <dbReference type="Proteomes" id="UP000242687"/>
    </source>
</evidence>
<name>A0A2H9VQJ5_9SPHI</name>
<dbReference type="Gene3D" id="3.40.50.1820">
    <property type="entry name" value="alpha/beta hydrolase"/>
    <property type="match status" value="1"/>
</dbReference>
<dbReference type="Pfam" id="PF00756">
    <property type="entry name" value="Esterase"/>
    <property type="match status" value="1"/>
</dbReference>
<feature type="signal peptide" evidence="1">
    <location>
        <begin position="1"/>
        <end position="32"/>
    </location>
</feature>
<dbReference type="RefSeq" id="WP_245856771.1">
    <property type="nucleotide sequence ID" value="NZ_PGFJ01000001.1"/>
</dbReference>
<accession>A0A2H9VQJ5</accession>
<dbReference type="PANTHER" id="PTHR48098">
    <property type="entry name" value="ENTEROCHELIN ESTERASE-RELATED"/>
    <property type="match status" value="1"/>
</dbReference>
<feature type="chain" id="PRO_5014190212" evidence="1">
    <location>
        <begin position="33"/>
        <end position="301"/>
    </location>
</feature>
<evidence type="ECO:0000313" key="2">
    <source>
        <dbReference type="EMBL" id="PJJ83102.1"/>
    </source>
</evidence>
<dbReference type="SUPFAM" id="SSF53474">
    <property type="entry name" value="alpha/beta-Hydrolases"/>
    <property type="match status" value="1"/>
</dbReference>
<organism evidence="2 3">
    <name type="scientific">Mucilaginibacter auburnensis</name>
    <dbReference type="NCBI Taxonomy" id="1457233"/>
    <lineage>
        <taxon>Bacteria</taxon>
        <taxon>Pseudomonadati</taxon>
        <taxon>Bacteroidota</taxon>
        <taxon>Sphingobacteriia</taxon>
        <taxon>Sphingobacteriales</taxon>
        <taxon>Sphingobacteriaceae</taxon>
        <taxon>Mucilaginibacter</taxon>
    </lineage>
</organism>
<sequence>MRQKEINMITKNAGKLLLALVTLALPLGSALAQGPGQQAPITLGPDDKAAFPAAPVGFDQVKNVPHGKIDTVTYASKSVGNNRKMLVYTPPGFSKSNSYPVLYLLHGIGGDEKEWFTHGAPNVILDNLLAEKKIVPMIVILPNGRAQADDRAVGNVYGTAPAFAVFDKDLLGSIIPYVEANYPVKKDRVNRALAGLSMGGGQSLDFGLANLDTFAWVGGFSSAPNTFPPAKLVPDPAAAKQKLKLLWVSCGDQDGLMNVSRGVHTYLKENNVPHIWHVDSGKHDWPVWKNDLYLFSQLIFK</sequence>
<protein>
    <submittedName>
        <fullName evidence="2">Enterochelin esterase-like enzyme</fullName>
    </submittedName>
</protein>
<dbReference type="InterPro" id="IPR029058">
    <property type="entry name" value="AB_hydrolase_fold"/>
</dbReference>
<dbReference type="EMBL" id="PGFJ01000001">
    <property type="protein sequence ID" value="PJJ83102.1"/>
    <property type="molecule type" value="Genomic_DNA"/>
</dbReference>
<comment type="caution">
    <text evidence="2">The sequence shown here is derived from an EMBL/GenBank/DDBJ whole genome shotgun (WGS) entry which is preliminary data.</text>
</comment>
<dbReference type="Proteomes" id="UP000242687">
    <property type="component" value="Unassembled WGS sequence"/>
</dbReference>
<evidence type="ECO:0000256" key="1">
    <source>
        <dbReference type="SAM" id="SignalP"/>
    </source>
</evidence>
<dbReference type="InterPro" id="IPR000801">
    <property type="entry name" value="Esterase-like"/>
</dbReference>
<keyword evidence="3" id="KW-1185">Reference proteome</keyword>
<reference evidence="2 3" key="1">
    <citation type="submission" date="2017-11" db="EMBL/GenBank/DDBJ databases">
        <title>Genomic Encyclopedia of Archaeal and Bacterial Type Strains, Phase II (KMG-II): From Individual Species to Whole Genera.</title>
        <authorList>
            <person name="Goeker M."/>
        </authorList>
    </citation>
    <scope>NUCLEOTIDE SEQUENCE [LARGE SCALE GENOMIC DNA]</scope>
    <source>
        <strain evidence="2 3">DSM 28175</strain>
    </source>
</reference>